<feature type="compositionally biased region" description="Basic residues" evidence="1">
    <location>
        <begin position="1"/>
        <end position="10"/>
    </location>
</feature>
<gene>
    <name evidence="2" type="ORF">EVAR_46855_1</name>
</gene>
<organism evidence="2 3">
    <name type="scientific">Eumeta variegata</name>
    <name type="common">Bagworm moth</name>
    <name type="synonym">Eumeta japonica</name>
    <dbReference type="NCBI Taxonomy" id="151549"/>
    <lineage>
        <taxon>Eukaryota</taxon>
        <taxon>Metazoa</taxon>
        <taxon>Ecdysozoa</taxon>
        <taxon>Arthropoda</taxon>
        <taxon>Hexapoda</taxon>
        <taxon>Insecta</taxon>
        <taxon>Pterygota</taxon>
        <taxon>Neoptera</taxon>
        <taxon>Endopterygota</taxon>
        <taxon>Lepidoptera</taxon>
        <taxon>Glossata</taxon>
        <taxon>Ditrysia</taxon>
        <taxon>Tineoidea</taxon>
        <taxon>Psychidae</taxon>
        <taxon>Oiketicinae</taxon>
        <taxon>Eumeta</taxon>
    </lineage>
</organism>
<keyword evidence="3" id="KW-1185">Reference proteome</keyword>
<reference evidence="2 3" key="1">
    <citation type="journal article" date="2019" name="Commun. Biol.">
        <title>The bagworm genome reveals a unique fibroin gene that provides high tensile strength.</title>
        <authorList>
            <person name="Kono N."/>
            <person name="Nakamura H."/>
            <person name="Ohtoshi R."/>
            <person name="Tomita M."/>
            <person name="Numata K."/>
            <person name="Arakawa K."/>
        </authorList>
    </citation>
    <scope>NUCLEOTIDE SEQUENCE [LARGE SCALE GENOMIC DNA]</scope>
</reference>
<dbReference type="EMBL" id="BGZK01000918">
    <property type="protein sequence ID" value="GBP65061.1"/>
    <property type="molecule type" value="Genomic_DNA"/>
</dbReference>
<comment type="caution">
    <text evidence="2">The sequence shown here is derived from an EMBL/GenBank/DDBJ whole genome shotgun (WGS) entry which is preliminary data.</text>
</comment>
<dbReference type="AlphaFoldDB" id="A0A4C1XMP0"/>
<evidence type="ECO:0000313" key="3">
    <source>
        <dbReference type="Proteomes" id="UP000299102"/>
    </source>
</evidence>
<evidence type="ECO:0000256" key="1">
    <source>
        <dbReference type="SAM" id="MobiDB-lite"/>
    </source>
</evidence>
<accession>A0A4C1XMP0</accession>
<proteinExistence type="predicted"/>
<evidence type="ECO:0000313" key="2">
    <source>
        <dbReference type="EMBL" id="GBP65061.1"/>
    </source>
</evidence>
<protein>
    <submittedName>
        <fullName evidence="2">Uncharacterized protein</fullName>
    </submittedName>
</protein>
<sequence>MRKRRKRRPPSHTLPNVNSVAGVESDRHGNILVISPPWCEYPDQSAPLVPRLGHRDTQENGLSGCEGNEARYTHIAFKLLDVYQQLFNMLTVAIRLSISQKISH</sequence>
<dbReference type="Proteomes" id="UP000299102">
    <property type="component" value="Unassembled WGS sequence"/>
</dbReference>
<name>A0A4C1XMP0_EUMVA</name>
<feature type="region of interest" description="Disordered" evidence="1">
    <location>
        <begin position="1"/>
        <end position="20"/>
    </location>
</feature>